<dbReference type="CDD" id="cd08414">
    <property type="entry name" value="PBP2_LTTR_aromatics_like"/>
    <property type="match status" value="1"/>
</dbReference>
<dbReference type="InterPro" id="IPR036388">
    <property type="entry name" value="WH-like_DNA-bd_sf"/>
</dbReference>
<keyword evidence="4" id="KW-0804">Transcription</keyword>
<dbReference type="InterPro" id="IPR005119">
    <property type="entry name" value="LysR_subst-bd"/>
</dbReference>
<reference evidence="7 8" key="1">
    <citation type="submission" date="2019-11" db="EMBL/GenBank/DDBJ databases">
        <title>Streptomyces typhae sp. nov., a novel endophytic actinomycete isolated from the root of cattail pollen (Typha angustifolia L.).</title>
        <authorList>
            <person name="Peng C."/>
        </authorList>
    </citation>
    <scope>NUCLEOTIDE SEQUENCE [LARGE SCALE GENOMIC DNA]</scope>
    <source>
        <strain evidence="8">p1417</strain>
    </source>
</reference>
<dbReference type="PANTHER" id="PTHR30346">
    <property type="entry name" value="TRANSCRIPTIONAL DUAL REGULATOR HCAR-RELATED"/>
    <property type="match status" value="1"/>
</dbReference>
<evidence type="ECO:0000256" key="3">
    <source>
        <dbReference type="ARBA" id="ARBA00023125"/>
    </source>
</evidence>
<dbReference type="Gene3D" id="1.10.10.10">
    <property type="entry name" value="Winged helix-like DNA-binding domain superfamily/Winged helix DNA-binding domain"/>
    <property type="match status" value="1"/>
</dbReference>
<feature type="region of interest" description="Disordered" evidence="5">
    <location>
        <begin position="1"/>
        <end position="135"/>
    </location>
</feature>
<sequence length="425" mass="45496">MGTARSQGFHVAARQHSSPSRAGTADSVPRRDRGVPTAATGSPGNARENPKNRLSPESGALDPGPLGPARGASSAVRPPPPGAGKVLSSSHLSAAATEPFPRPPGPANPHRGNDAERGHAQNGFRAPPRLPPRKETGFMAVGIHHLRTFLMAVDEGSISKAATRLHMAQSAVSRRLAELERHVRQPLLERSAEGVQPTVAGKMFCAKADAAVTAFDDAMRTDMHRVRALRVGYAWSAAGVYTSEILRRWQEVNPDVMVRLKRVDDPAGGLTSGLSDVAIMRTHAQRRNLREELLVMEPRVVAVPAGSALAGRGKICLPDLADYPLVINSFSGTTNLELWQEGRQPVVAVEVDTIDDWQSYIAAGVGIGVTPASTAWMHPHAEISYLPVPDAPPVPVYLVWASNNRHPALHSFIQLARNVVAEVAE</sequence>
<evidence type="ECO:0000256" key="2">
    <source>
        <dbReference type="ARBA" id="ARBA00023015"/>
    </source>
</evidence>
<feature type="domain" description="HTH lysR-type" evidence="6">
    <location>
        <begin position="141"/>
        <end position="198"/>
    </location>
</feature>
<dbReference type="PROSITE" id="PS50931">
    <property type="entry name" value="HTH_LYSR"/>
    <property type="match status" value="1"/>
</dbReference>
<evidence type="ECO:0000313" key="7">
    <source>
        <dbReference type="EMBL" id="MVO88714.1"/>
    </source>
</evidence>
<dbReference type="SUPFAM" id="SSF46785">
    <property type="entry name" value="Winged helix' DNA-binding domain"/>
    <property type="match status" value="1"/>
</dbReference>
<dbReference type="EMBL" id="WPNZ01000019">
    <property type="protein sequence ID" value="MVO88714.1"/>
    <property type="molecule type" value="Genomic_DNA"/>
</dbReference>
<dbReference type="Proteomes" id="UP000483802">
    <property type="component" value="Unassembled WGS sequence"/>
</dbReference>
<name>A0A6L6X4E1_9ACTN</name>
<evidence type="ECO:0000259" key="6">
    <source>
        <dbReference type="PROSITE" id="PS50931"/>
    </source>
</evidence>
<dbReference type="Gene3D" id="3.40.190.10">
    <property type="entry name" value="Periplasmic binding protein-like II"/>
    <property type="match status" value="2"/>
</dbReference>
<dbReference type="PANTHER" id="PTHR30346:SF0">
    <property type="entry name" value="HCA OPERON TRANSCRIPTIONAL ACTIVATOR HCAR"/>
    <property type="match status" value="1"/>
</dbReference>
<dbReference type="SUPFAM" id="SSF53850">
    <property type="entry name" value="Periplasmic binding protein-like II"/>
    <property type="match status" value="1"/>
</dbReference>
<dbReference type="PRINTS" id="PR00039">
    <property type="entry name" value="HTHLYSR"/>
</dbReference>
<keyword evidence="8" id="KW-1185">Reference proteome</keyword>
<dbReference type="Pfam" id="PF03466">
    <property type="entry name" value="LysR_substrate"/>
    <property type="match status" value="1"/>
</dbReference>
<evidence type="ECO:0000256" key="1">
    <source>
        <dbReference type="ARBA" id="ARBA00009437"/>
    </source>
</evidence>
<accession>A0A6L6X4E1</accession>
<dbReference type="AlphaFoldDB" id="A0A6L6X4E1"/>
<protein>
    <submittedName>
        <fullName evidence="7">LysR family transcriptional regulator</fullName>
    </submittedName>
</protein>
<evidence type="ECO:0000313" key="8">
    <source>
        <dbReference type="Proteomes" id="UP000483802"/>
    </source>
</evidence>
<dbReference type="InterPro" id="IPR000847">
    <property type="entry name" value="LysR_HTH_N"/>
</dbReference>
<gene>
    <name evidence="7" type="ORF">GPA10_29145</name>
</gene>
<dbReference type="GO" id="GO:0032993">
    <property type="term" value="C:protein-DNA complex"/>
    <property type="evidence" value="ECO:0007669"/>
    <property type="project" value="TreeGrafter"/>
</dbReference>
<dbReference type="Pfam" id="PF00126">
    <property type="entry name" value="HTH_1"/>
    <property type="match status" value="1"/>
</dbReference>
<comment type="similarity">
    <text evidence="1">Belongs to the LysR transcriptional regulatory family.</text>
</comment>
<keyword evidence="3" id="KW-0238">DNA-binding</keyword>
<evidence type="ECO:0000256" key="4">
    <source>
        <dbReference type="ARBA" id="ARBA00023163"/>
    </source>
</evidence>
<evidence type="ECO:0000256" key="5">
    <source>
        <dbReference type="SAM" id="MobiDB-lite"/>
    </source>
</evidence>
<organism evidence="7 8">
    <name type="scientific">Streptomyces typhae</name>
    <dbReference type="NCBI Taxonomy" id="2681492"/>
    <lineage>
        <taxon>Bacteria</taxon>
        <taxon>Bacillati</taxon>
        <taxon>Actinomycetota</taxon>
        <taxon>Actinomycetes</taxon>
        <taxon>Kitasatosporales</taxon>
        <taxon>Streptomycetaceae</taxon>
        <taxon>Streptomyces</taxon>
    </lineage>
</organism>
<comment type="caution">
    <text evidence="7">The sequence shown here is derived from an EMBL/GenBank/DDBJ whole genome shotgun (WGS) entry which is preliminary data.</text>
</comment>
<dbReference type="InterPro" id="IPR036390">
    <property type="entry name" value="WH_DNA-bd_sf"/>
</dbReference>
<keyword evidence="2" id="KW-0805">Transcription regulation</keyword>
<dbReference type="GO" id="GO:0003700">
    <property type="term" value="F:DNA-binding transcription factor activity"/>
    <property type="evidence" value="ECO:0007669"/>
    <property type="project" value="InterPro"/>
</dbReference>
<proteinExistence type="inferred from homology"/>
<dbReference type="GO" id="GO:0003677">
    <property type="term" value="F:DNA binding"/>
    <property type="evidence" value="ECO:0007669"/>
    <property type="project" value="UniProtKB-KW"/>
</dbReference>